<accession>A0A919CDY2</accession>
<dbReference type="PANTHER" id="PTHR10963:SF55">
    <property type="entry name" value="GLYCOSIDE HYDROLASE FAMILY 16 PROTEIN"/>
    <property type="match status" value="1"/>
</dbReference>
<dbReference type="SUPFAM" id="SSF49899">
    <property type="entry name" value="Concanavalin A-like lectins/glucanases"/>
    <property type="match status" value="1"/>
</dbReference>
<dbReference type="CDD" id="cd08023">
    <property type="entry name" value="GH16_laminarinase_like"/>
    <property type="match status" value="1"/>
</dbReference>
<reference evidence="4" key="2">
    <citation type="submission" date="2020-09" db="EMBL/GenBank/DDBJ databases">
        <authorList>
            <person name="Sun Q."/>
            <person name="Ohkuma M."/>
        </authorList>
    </citation>
    <scope>NUCLEOTIDE SEQUENCE</scope>
    <source>
        <strain evidence="4">JCM 4637</strain>
    </source>
</reference>
<dbReference type="Proteomes" id="UP000638353">
    <property type="component" value="Unassembled WGS sequence"/>
</dbReference>
<keyword evidence="2" id="KW-0732">Signal</keyword>
<dbReference type="InterPro" id="IPR000757">
    <property type="entry name" value="Beta-glucanase-like"/>
</dbReference>
<comment type="caution">
    <text evidence="4">The sequence shown here is derived from an EMBL/GenBank/DDBJ whole genome shotgun (WGS) entry which is preliminary data.</text>
</comment>
<gene>
    <name evidence="4" type="ORF">GCM10010334_64250</name>
</gene>
<evidence type="ECO:0000313" key="4">
    <source>
        <dbReference type="EMBL" id="GHD09680.1"/>
    </source>
</evidence>
<evidence type="ECO:0000256" key="1">
    <source>
        <dbReference type="ARBA" id="ARBA00006865"/>
    </source>
</evidence>
<dbReference type="PROSITE" id="PS51762">
    <property type="entry name" value="GH16_2"/>
    <property type="match status" value="1"/>
</dbReference>
<reference evidence="4" key="1">
    <citation type="journal article" date="2014" name="Int. J. Syst. Evol. Microbiol.">
        <title>Complete genome sequence of Corynebacterium casei LMG S-19264T (=DSM 44701T), isolated from a smear-ripened cheese.</title>
        <authorList>
            <consortium name="US DOE Joint Genome Institute (JGI-PGF)"/>
            <person name="Walter F."/>
            <person name="Albersmeier A."/>
            <person name="Kalinowski J."/>
            <person name="Ruckert C."/>
        </authorList>
    </citation>
    <scope>NUCLEOTIDE SEQUENCE</scope>
    <source>
        <strain evidence="4">JCM 4637</strain>
    </source>
</reference>
<dbReference type="GO" id="GO:0004553">
    <property type="term" value="F:hydrolase activity, hydrolyzing O-glycosyl compounds"/>
    <property type="evidence" value="ECO:0007669"/>
    <property type="project" value="InterPro"/>
</dbReference>
<evidence type="ECO:0000259" key="3">
    <source>
        <dbReference type="PROSITE" id="PS51762"/>
    </source>
</evidence>
<comment type="similarity">
    <text evidence="1">Belongs to the glycosyl hydrolase 16 family.</text>
</comment>
<feature type="chain" id="PRO_5037687588" description="GH16 domain-containing protein" evidence="2">
    <location>
        <begin position="29"/>
        <end position="284"/>
    </location>
</feature>
<protein>
    <recommendedName>
        <fullName evidence="3">GH16 domain-containing protein</fullName>
    </recommendedName>
</protein>
<evidence type="ECO:0000313" key="5">
    <source>
        <dbReference type="Proteomes" id="UP000638353"/>
    </source>
</evidence>
<organism evidence="4 5">
    <name type="scientific">Streptomyces finlayi</name>
    <dbReference type="NCBI Taxonomy" id="67296"/>
    <lineage>
        <taxon>Bacteria</taxon>
        <taxon>Bacillati</taxon>
        <taxon>Actinomycetota</taxon>
        <taxon>Actinomycetes</taxon>
        <taxon>Kitasatosporales</taxon>
        <taxon>Streptomycetaceae</taxon>
        <taxon>Streptomyces</taxon>
    </lineage>
</organism>
<dbReference type="InterPro" id="IPR050546">
    <property type="entry name" value="Glycosyl_Hydrlase_16"/>
</dbReference>
<dbReference type="Pfam" id="PF00722">
    <property type="entry name" value="Glyco_hydro_16"/>
    <property type="match status" value="1"/>
</dbReference>
<dbReference type="GO" id="GO:0005975">
    <property type="term" value="P:carbohydrate metabolic process"/>
    <property type="evidence" value="ECO:0007669"/>
    <property type="project" value="InterPro"/>
</dbReference>
<name>A0A919CDY2_9ACTN</name>
<dbReference type="PANTHER" id="PTHR10963">
    <property type="entry name" value="GLYCOSYL HYDROLASE-RELATED"/>
    <property type="match status" value="1"/>
</dbReference>
<dbReference type="EMBL" id="BMVC01000015">
    <property type="protein sequence ID" value="GHD09680.1"/>
    <property type="molecule type" value="Genomic_DNA"/>
</dbReference>
<sequence>MIGTFRTRLAAGAAALLAAALLTGPAQAETTAASLVDPATPAGVQPTAGPAGTLVFSDEFTGTALNTAKWKARDQERTEADRADGLRWWYKPQNVRVVPENGGNLAIDLRKLGDKQYAGGRVDTDGIFDYTHGTFEARLHVPPTNGHLGAVWLQTHSWGDIKGSAEDGAEIDLIESAYATDKYAATIHYDGYGADHVQSAQVVPAPGLHADHYHTIGLNWTATRMEFTYDGTVVRTVTDPKLISQVKEYPILSHEILEWAAGDVTTAALDYTSTMYVDHVRIWK</sequence>
<dbReference type="Gene3D" id="2.60.120.200">
    <property type="match status" value="1"/>
</dbReference>
<proteinExistence type="inferred from homology"/>
<dbReference type="RefSeq" id="WP_189826326.1">
    <property type="nucleotide sequence ID" value="NZ_BMVC01000015.1"/>
</dbReference>
<dbReference type="AlphaFoldDB" id="A0A919CDY2"/>
<evidence type="ECO:0000256" key="2">
    <source>
        <dbReference type="SAM" id="SignalP"/>
    </source>
</evidence>
<feature type="domain" description="GH16" evidence="3">
    <location>
        <begin position="30"/>
        <end position="284"/>
    </location>
</feature>
<feature type="signal peptide" evidence="2">
    <location>
        <begin position="1"/>
        <end position="28"/>
    </location>
</feature>
<dbReference type="InterPro" id="IPR013320">
    <property type="entry name" value="ConA-like_dom_sf"/>
</dbReference>